<feature type="region of interest" description="Disordered" evidence="3">
    <location>
        <begin position="496"/>
        <end position="523"/>
    </location>
</feature>
<dbReference type="PANTHER" id="PTHR12169:SF2">
    <property type="entry name" value="AFG1P"/>
    <property type="match status" value="1"/>
</dbReference>
<dbReference type="Pfam" id="PF03969">
    <property type="entry name" value="AFG1_ATPase"/>
    <property type="match status" value="1"/>
</dbReference>
<proteinExistence type="predicted"/>
<feature type="region of interest" description="Disordered" evidence="3">
    <location>
        <begin position="198"/>
        <end position="260"/>
    </location>
</feature>
<dbReference type="EMBL" id="RSCD01000004">
    <property type="protein sequence ID" value="RSH93309.1"/>
    <property type="molecule type" value="Genomic_DNA"/>
</dbReference>
<dbReference type="PANTHER" id="PTHR12169">
    <property type="entry name" value="ATPASE N2B"/>
    <property type="match status" value="1"/>
</dbReference>
<feature type="region of interest" description="Disordered" evidence="3">
    <location>
        <begin position="149"/>
        <end position="169"/>
    </location>
</feature>
<keyword evidence="5" id="KW-1185">Reference proteome</keyword>
<dbReference type="GO" id="GO:0016887">
    <property type="term" value="F:ATP hydrolysis activity"/>
    <property type="evidence" value="ECO:0007669"/>
    <property type="project" value="InterPro"/>
</dbReference>
<dbReference type="GO" id="GO:0005524">
    <property type="term" value="F:ATP binding"/>
    <property type="evidence" value="ECO:0007669"/>
    <property type="project" value="UniProtKB-KW"/>
</dbReference>
<evidence type="ECO:0000256" key="2">
    <source>
        <dbReference type="ARBA" id="ARBA00022840"/>
    </source>
</evidence>
<feature type="compositionally biased region" description="Basic and acidic residues" evidence="3">
    <location>
        <begin position="65"/>
        <end position="75"/>
    </location>
</feature>
<dbReference type="OrthoDB" id="2193432at2759"/>
<reference evidence="4 5" key="1">
    <citation type="submission" date="2018-11" db="EMBL/GenBank/DDBJ databases">
        <title>Genome sequence of Saitozyma podzolica DSM 27192.</title>
        <authorList>
            <person name="Aliyu H."/>
            <person name="Gorte O."/>
            <person name="Ochsenreither K."/>
        </authorList>
    </citation>
    <scope>NUCLEOTIDE SEQUENCE [LARGE SCALE GENOMIC DNA]</scope>
    <source>
        <strain evidence="4 5">DSM 27192</strain>
    </source>
</reference>
<evidence type="ECO:0000313" key="5">
    <source>
        <dbReference type="Proteomes" id="UP000279259"/>
    </source>
</evidence>
<feature type="compositionally biased region" description="Gly residues" evidence="3">
    <location>
        <begin position="247"/>
        <end position="260"/>
    </location>
</feature>
<gene>
    <name evidence="4" type="ORF">EHS25_007663</name>
</gene>
<dbReference type="InterPro" id="IPR005654">
    <property type="entry name" value="ATPase_AFG1-like"/>
</dbReference>
<feature type="region of interest" description="Disordered" evidence="3">
    <location>
        <begin position="26"/>
        <end position="75"/>
    </location>
</feature>
<organism evidence="4 5">
    <name type="scientific">Saitozyma podzolica</name>
    <dbReference type="NCBI Taxonomy" id="1890683"/>
    <lineage>
        <taxon>Eukaryota</taxon>
        <taxon>Fungi</taxon>
        <taxon>Dikarya</taxon>
        <taxon>Basidiomycota</taxon>
        <taxon>Agaricomycotina</taxon>
        <taxon>Tremellomycetes</taxon>
        <taxon>Tremellales</taxon>
        <taxon>Trimorphomycetaceae</taxon>
        <taxon>Saitozyma</taxon>
    </lineage>
</organism>
<dbReference type="AlphaFoldDB" id="A0A427YQF9"/>
<dbReference type="Proteomes" id="UP000279259">
    <property type="component" value="Unassembled WGS sequence"/>
</dbReference>
<evidence type="ECO:0000313" key="4">
    <source>
        <dbReference type="EMBL" id="RSH93309.1"/>
    </source>
</evidence>
<protein>
    <submittedName>
        <fullName evidence="4">Uncharacterized protein</fullName>
    </submittedName>
</protein>
<keyword evidence="2" id="KW-0067">ATP-binding</keyword>
<accession>A0A427YQF9</accession>
<keyword evidence="1" id="KW-0547">Nucleotide-binding</keyword>
<evidence type="ECO:0000256" key="1">
    <source>
        <dbReference type="ARBA" id="ARBA00022741"/>
    </source>
</evidence>
<dbReference type="GO" id="GO:0005739">
    <property type="term" value="C:mitochondrion"/>
    <property type="evidence" value="ECO:0007669"/>
    <property type="project" value="TreeGrafter"/>
</dbReference>
<evidence type="ECO:0000256" key="3">
    <source>
        <dbReference type="SAM" id="MobiDB-lite"/>
    </source>
</evidence>
<feature type="compositionally biased region" description="Pro residues" evidence="3">
    <location>
        <begin position="208"/>
        <end position="218"/>
    </location>
</feature>
<name>A0A427YQF9_9TREE</name>
<comment type="caution">
    <text evidence="4">The sequence shown here is derived from an EMBL/GenBank/DDBJ whole genome shotgun (WGS) entry which is preliminary data.</text>
</comment>
<sequence>MKRAGVRVGTSASRLYTLSASSTRTAIVSDPSRRPRPHSLVARGLGSPAASLGRSLGTTTGIRQTESRSRDVPEATERVLPDSLDLLELYRDTVARGKLKWDDEQVGCVMKLRHLLSTLRDYSPPIELLSKLAPSAPFRARQVSAQSSSSSWWKGKGRATSSEFGEGDQGRELVRVLSGEEELANLKTPKVMLAYSSPATRDREESPPEPLSAPPDPPQETGSLSRLHPRAVPAGVPRDAASQQGSDGPGSDGEYGGSGEGGWRAVFAGGRWNGDNGEEVRGWVGGDETIPFVTEPSSINVYGRPVTIPAAAGETCRFSFAELCEQALGPADYISLASTYRTFFVDDIPVILLKNKNEARRLINLVDALYESRCQLVVRAEATPETMFFPDALTTTAPGMADDNDSIMAAEALSETLHEAPRPNISVYNPSTITQRERAEASDRANSFSVLSIFTGEDERFAYKRAVSRLIEMTTSPTYAREEWIPLGIEGRGWELSSARDASSQQTPHRAVWPTEKTHPAPADDDFAAEAEYSRPLGSRVPGSAGGPREDAPVIREQHVWGVAEEWGEKAGQWGQGAKAFELKREAKNKQT</sequence>